<evidence type="ECO:0000256" key="2">
    <source>
        <dbReference type="ARBA" id="ARBA00022723"/>
    </source>
</evidence>
<proteinExistence type="inferred from homology"/>
<dbReference type="FunFam" id="3.10.660.10:FF:000001">
    <property type="entry name" value="Diphthamide biosynthesis 3"/>
    <property type="match status" value="1"/>
</dbReference>
<dbReference type="PROSITE" id="PS51074">
    <property type="entry name" value="DPH_MB"/>
    <property type="match status" value="1"/>
</dbReference>
<dbReference type="PANTHER" id="PTHR21454">
    <property type="entry name" value="DPH3 HOMOLOG-RELATED"/>
    <property type="match status" value="1"/>
</dbReference>
<evidence type="ECO:0000256" key="5">
    <source>
        <dbReference type="ARBA" id="ARBA00036267"/>
    </source>
</evidence>
<evidence type="ECO:0000256" key="3">
    <source>
        <dbReference type="ARBA" id="ARBA00023004"/>
    </source>
</evidence>
<evidence type="ECO:0000259" key="9">
    <source>
        <dbReference type="PROSITE" id="PS51074"/>
    </source>
</evidence>
<keyword evidence="2" id="KW-0479">Metal-binding</keyword>
<gene>
    <name evidence="10" type="primary">DPH3</name>
    <name evidence="10" type="ORF">GGI19_003668</name>
</gene>
<name>A0A9W8GZW5_9FUNG</name>
<evidence type="ECO:0000256" key="8">
    <source>
        <dbReference type="SAM" id="MobiDB-lite"/>
    </source>
</evidence>
<dbReference type="InterPro" id="IPR007872">
    <property type="entry name" value="DPH_MB_dom"/>
</dbReference>
<comment type="catalytic activity">
    <reaction evidence="5">
        <text>[3Fe-4S](1+)-[protein] + Fe(2+)-[Dph3] = [3Fe-4S](0)-[protein] + Fe(3+)-[Dph3]</text>
        <dbReference type="Rhea" id="RHEA:71235"/>
        <dbReference type="Rhea" id="RHEA-COMP:17996"/>
        <dbReference type="Rhea" id="RHEA-COMP:17997"/>
        <dbReference type="Rhea" id="RHEA-COMP:18002"/>
        <dbReference type="Rhea" id="RHEA-COMP:18003"/>
        <dbReference type="ChEBI" id="CHEBI:29033"/>
        <dbReference type="ChEBI" id="CHEBI:29034"/>
        <dbReference type="ChEBI" id="CHEBI:33751"/>
        <dbReference type="ChEBI" id="CHEBI:47402"/>
        <dbReference type="ChEBI" id="CHEBI:83228"/>
    </reaction>
</comment>
<sequence length="189" mass="20343">MASFYDEIEIEDMEYDEDSFTYFYPCPCGDRFEITLDELKDGDDVAKCPSCSLLIRIIYDPDDLPDDDDDEEEVMLLGTSIVAKSGSPTVPVQPITKAPVVGDDEVKATLAVPSIATKSVPQTVTTQTLSKAPVVDDNEEAKAILMVSKLAISVDGETTPDLAQRSGSSTPNVDDKDMAIPLSAEVAVS</sequence>
<feature type="domain" description="DPH-type MB" evidence="9">
    <location>
        <begin position="4"/>
        <end position="60"/>
    </location>
</feature>
<dbReference type="Pfam" id="PF05207">
    <property type="entry name" value="Zn_ribbon_CSL"/>
    <property type="match status" value="1"/>
</dbReference>
<feature type="region of interest" description="Disordered" evidence="8">
    <location>
        <begin position="156"/>
        <end position="189"/>
    </location>
</feature>
<dbReference type="SUPFAM" id="SSF144217">
    <property type="entry name" value="CSL zinc finger"/>
    <property type="match status" value="1"/>
</dbReference>
<dbReference type="InterPro" id="IPR036671">
    <property type="entry name" value="DPH_MB_sf"/>
</dbReference>
<comment type="similarity">
    <text evidence="4">Belongs to the DPH3 family.</text>
</comment>
<dbReference type="AlphaFoldDB" id="A0A9W8GZW5"/>
<comment type="catalytic activity">
    <reaction evidence="7">
        <text>2 [3Fe-4S](0)-[protein] + 2 Fe(2+)-[Dph3] + NADH = 2 [4Fe-4S](1+)-[protein] + 2 [Dph3] + NAD(+) + H(+)</text>
        <dbReference type="Rhea" id="RHEA:71239"/>
        <dbReference type="Rhea" id="RHEA-COMP:17997"/>
        <dbReference type="Rhea" id="RHEA-COMP:17998"/>
        <dbReference type="Rhea" id="RHEA-COMP:18001"/>
        <dbReference type="Rhea" id="RHEA-COMP:18002"/>
        <dbReference type="ChEBI" id="CHEBI:15378"/>
        <dbReference type="ChEBI" id="CHEBI:29033"/>
        <dbReference type="ChEBI" id="CHEBI:33723"/>
        <dbReference type="ChEBI" id="CHEBI:47402"/>
        <dbReference type="ChEBI" id="CHEBI:57540"/>
        <dbReference type="ChEBI" id="CHEBI:57945"/>
        <dbReference type="ChEBI" id="CHEBI:83228"/>
    </reaction>
</comment>
<keyword evidence="3" id="KW-0408">Iron</keyword>
<evidence type="ECO:0000256" key="4">
    <source>
        <dbReference type="ARBA" id="ARBA00024032"/>
    </source>
</evidence>
<dbReference type="GO" id="GO:0046872">
    <property type="term" value="F:metal ion binding"/>
    <property type="evidence" value="ECO:0007669"/>
    <property type="project" value="UniProtKB-KW"/>
</dbReference>
<organism evidence="10 11">
    <name type="scientific">Coemansia pectinata</name>
    <dbReference type="NCBI Taxonomy" id="1052879"/>
    <lineage>
        <taxon>Eukaryota</taxon>
        <taxon>Fungi</taxon>
        <taxon>Fungi incertae sedis</taxon>
        <taxon>Zoopagomycota</taxon>
        <taxon>Kickxellomycotina</taxon>
        <taxon>Kickxellomycetes</taxon>
        <taxon>Kickxellales</taxon>
        <taxon>Kickxellaceae</taxon>
        <taxon>Coemansia</taxon>
    </lineage>
</organism>
<dbReference type="OrthoDB" id="66964at2759"/>
<dbReference type="InterPro" id="IPR044248">
    <property type="entry name" value="DPH3/4-like"/>
</dbReference>
<evidence type="ECO:0000256" key="6">
    <source>
        <dbReference type="ARBA" id="ARBA00041070"/>
    </source>
</evidence>
<evidence type="ECO:0000256" key="7">
    <source>
        <dbReference type="ARBA" id="ARBA00048125"/>
    </source>
</evidence>
<keyword evidence="11" id="KW-1185">Reference proteome</keyword>
<dbReference type="GO" id="GO:0017183">
    <property type="term" value="P:protein histidyl modification to diphthamide"/>
    <property type="evidence" value="ECO:0007669"/>
    <property type="project" value="InterPro"/>
</dbReference>
<evidence type="ECO:0000313" key="11">
    <source>
        <dbReference type="Proteomes" id="UP001140011"/>
    </source>
</evidence>
<reference evidence="10" key="1">
    <citation type="submission" date="2022-07" db="EMBL/GenBank/DDBJ databases">
        <title>Phylogenomic reconstructions and comparative analyses of Kickxellomycotina fungi.</title>
        <authorList>
            <person name="Reynolds N.K."/>
            <person name="Stajich J.E."/>
            <person name="Barry K."/>
            <person name="Grigoriev I.V."/>
            <person name="Crous P."/>
            <person name="Smith M.E."/>
        </authorList>
    </citation>
    <scope>NUCLEOTIDE SEQUENCE</scope>
    <source>
        <strain evidence="10">BCRC 34297</strain>
    </source>
</reference>
<comment type="pathway">
    <text evidence="1">Protein modification; peptidyl-diphthamide biosynthesis.</text>
</comment>
<evidence type="ECO:0000256" key="1">
    <source>
        <dbReference type="ARBA" id="ARBA00005156"/>
    </source>
</evidence>
<accession>A0A9W8GZW5</accession>
<comment type="caution">
    <text evidence="10">The sequence shown here is derived from an EMBL/GenBank/DDBJ whole genome shotgun (WGS) entry which is preliminary data.</text>
</comment>
<evidence type="ECO:0000313" key="10">
    <source>
        <dbReference type="EMBL" id="KAJ2752676.1"/>
    </source>
</evidence>
<dbReference type="EMBL" id="JANBUH010000258">
    <property type="protein sequence ID" value="KAJ2752676.1"/>
    <property type="molecule type" value="Genomic_DNA"/>
</dbReference>
<protein>
    <recommendedName>
        <fullName evidence="6">Diphthamide biosynthesis protein 3</fullName>
    </recommendedName>
</protein>
<dbReference type="PANTHER" id="PTHR21454:SF31">
    <property type="entry name" value="DIPHTHAMIDE BIOSYNTHESIS PROTEIN 3"/>
    <property type="match status" value="1"/>
</dbReference>
<dbReference type="Proteomes" id="UP001140011">
    <property type="component" value="Unassembled WGS sequence"/>
</dbReference>
<dbReference type="Gene3D" id="3.10.660.10">
    <property type="entry name" value="DPH Zinc finger"/>
    <property type="match status" value="1"/>
</dbReference>